<keyword evidence="2" id="KW-0808">Transferase</keyword>
<dbReference type="GO" id="GO:0003723">
    <property type="term" value="F:RNA binding"/>
    <property type="evidence" value="ECO:0007669"/>
    <property type="project" value="InterPro"/>
</dbReference>
<dbReference type="InterPro" id="IPR029026">
    <property type="entry name" value="tRNA_m1G_MTases_N"/>
</dbReference>
<dbReference type="GO" id="GO:0016423">
    <property type="term" value="F:tRNA (guanine) methyltransferase activity"/>
    <property type="evidence" value="ECO:0007669"/>
    <property type="project" value="InterPro"/>
</dbReference>
<dbReference type="EMBL" id="BTGD01000001">
    <property type="protein sequence ID" value="GMM53700.1"/>
    <property type="molecule type" value="Genomic_DNA"/>
</dbReference>
<feature type="domain" description="tRNA/rRNA methyltransferase SpoU type" evidence="4">
    <location>
        <begin position="1276"/>
        <end position="1418"/>
    </location>
</feature>
<keyword evidence="1" id="KW-0489">Methyltransferase</keyword>
<dbReference type="InterPro" id="IPR045330">
    <property type="entry name" value="TRM3/TARBP1"/>
</dbReference>
<name>A0AAV5RQJ7_MAUHU</name>
<keyword evidence="6" id="KW-1185">Reference proteome</keyword>
<dbReference type="Gene3D" id="3.40.1280.10">
    <property type="match status" value="1"/>
</dbReference>
<dbReference type="InterPro" id="IPR029028">
    <property type="entry name" value="Alpha/beta_knot_MTases"/>
</dbReference>
<dbReference type="FunFam" id="3.40.1280.10:FF:000022">
    <property type="entry name" value="Trm3p"/>
    <property type="match status" value="1"/>
</dbReference>
<evidence type="ECO:0000259" key="4">
    <source>
        <dbReference type="Pfam" id="PF00588"/>
    </source>
</evidence>
<dbReference type="CDD" id="cd18091">
    <property type="entry name" value="SpoU-like_TRM3-like"/>
    <property type="match status" value="1"/>
</dbReference>
<dbReference type="Pfam" id="PF00588">
    <property type="entry name" value="SpoU_methylase"/>
    <property type="match status" value="1"/>
</dbReference>
<comment type="caution">
    <text evidence="5">The sequence shown here is derived from an EMBL/GenBank/DDBJ whole genome shotgun (WGS) entry which is preliminary data.</text>
</comment>
<dbReference type="GO" id="GO:0030488">
    <property type="term" value="P:tRNA methylation"/>
    <property type="evidence" value="ECO:0007669"/>
    <property type="project" value="InterPro"/>
</dbReference>
<evidence type="ECO:0000256" key="1">
    <source>
        <dbReference type="ARBA" id="ARBA00022603"/>
    </source>
</evidence>
<proteinExistence type="predicted"/>
<organism evidence="5 6">
    <name type="scientific">Maudiozyma humilis</name>
    <name type="common">Sour dough yeast</name>
    <name type="synonym">Kazachstania humilis</name>
    <dbReference type="NCBI Taxonomy" id="51915"/>
    <lineage>
        <taxon>Eukaryota</taxon>
        <taxon>Fungi</taxon>
        <taxon>Dikarya</taxon>
        <taxon>Ascomycota</taxon>
        <taxon>Saccharomycotina</taxon>
        <taxon>Saccharomycetes</taxon>
        <taxon>Saccharomycetales</taxon>
        <taxon>Saccharomycetaceae</taxon>
        <taxon>Maudiozyma</taxon>
    </lineage>
</organism>
<sequence length="1426" mass="163786">MSSKESFISKYLSSEQQISLIGDLISEKKFDEVVEIVTLTNVDLSKEDAIIAKLFNSFTTYIKSLIDTLDADANAVVFSTEVFSDPQMEHYITLINCIPCLWSKFYNWLATVVEMYIKKENTNLFDEEYYKEIEQKLLTSKEFPEMAYSIMDDQEVVALLYLLEKIYLSDISQNREVNFSMDGPLIALLNANNEMISVASSKLMRWKYVDIFNHCQNDDAFDTATCNVLSYIYSHLGPNDWKERNALCLQLRILTEEEITKSMLQFIETDEYWAEIQRALNHKIHENRKLGLSILKLSIKKLLKTKKSIYTECFKWNPELSEKYLDSWKRFTTLYEIVSLDTSLNQIQAAYQDILSLFEDACIDSSWSMILFSTGLTASMESVRKYMLSLVFRIHNPAVLGCELNILRDNILTSAMQASYYNVYDNNCPYGTDIVKFVSNLIKTSTGREDIILTCMFELLIKEGSAFDPARIYMALGILNFFQTSQKNMLNTEHLAQLRKLFEFECEDEMLEVVLQKIYLDMLQYVSSVVDVKVWLETIRAHIICVQSDYQYLGRSYTALKDFALTSFKIDENVLKSYTNLEYLVYIFFDIPPSNVTVNFLREICSSGIVSVEPFRKDITDAINFSISHDDIANSEVLILIESIKDDRDTLQNLQEALNFDSLLSNFSIDNFKVISLITKLLLNSKIENSFVNMDQFLKVYEKIADHYRKNRTIKSFSVKDETFQLFFQTVYSMLEHITPLNSSLIEAILPIMLQSVSDDNGHYNGNLAVAKLITLFQEKLLEEKEEFSFKSILESSFQIISIIWENVTSERLVLKEKSLHVEIIRSMFHETFLNYALRKDDEFANELRTTICVYAEEISNASASRRGLLPIVGEQLCKFSKSQEMSTFTDINYTWIISIFVCIIKQSQSEHNIFKLKPIIAAIYDHELTTESDTQDLYDEFYGEPEITVHIHMVDAIHHFDNVFKKQFISFILLDTSMLAAIRRNDGAEEKERLKLWQFLLLSLSLLGQSGIDAKSCNAIFNSIDDEPSPLVRLYKEWTVAFIFASHLKQNKSTDDEKFLFDLVMDSPKPATVVSTEKIIYLVLTALLDDENYDIQSLLRKFLCALVPNSSSNKPLVRHFSNSLIISFWPTFKSVIPEGTLRTIIENLFAKAKETQIVGQFRAGDANVWHLYRDLTLTSIFGGIIRRMTDHEMPFISKDEFVKYIPGKSSDIVIGEDEFDAWLSKRDDKGTSSNSNKFESDVDGSSPLQTKSGAWETVLDLDNKKSNETVHRSDLIVVSSLVDKPPNLGGICRLCDVLGVGLLTVQDIRVKNHPQFKNVAVTADKWMPMEEVPIDGIIEFMKSKKREGYTLIGLEQTDKSVKLDDHYRFPKKSLILLGTEAHGIPGNLLSELDLCLEIQQFGVIRSMNIQTATAVIVHSYTIQHM</sequence>
<evidence type="ECO:0000313" key="6">
    <source>
        <dbReference type="Proteomes" id="UP001377567"/>
    </source>
</evidence>
<evidence type="ECO:0000256" key="3">
    <source>
        <dbReference type="SAM" id="MobiDB-lite"/>
    </source>
</evidence>
<dbReference type="PANTHER" id="PTHR12029">
    <property type="entry name" value="RNA METHYLTRANSFERASE"/>
    <property type="match status" value="1"/>
</dbReference>
<evidence type="ECO:0000256" key="2">
    <source>
        <dbReference type="ARBA" id="ARBA00022679"/>
    </source>
</evidence>
<evidence type="ECO:0000313" key="5">
    <source>
        <dbReference type="EMBL" id="GMM53700.1"/>
    </source>
</evidence>
<dbReference type="InterPro" id="IPR001537">
    <property type="entry name" value="SpoU_MeTrfase"/>
</dbReference>
<dbReference type="InterPro" id="IPR044748">
    <property type="entry name" value="Trm3/TARBP1_C"/>
</dbReference>
<dbReference type="Proteomes" id="UP001377567">
    <property type="component" value="Unassembled WGS sequence"/>
</dbReference>
<protein>
    <submittedName>
        <fullName evidence="5">tRNA (Guanosine(18)-2'-O)-methyltransferase</fullName>
    </submittedName>
</protein>
<reference evidence="5 6" key="1">
    <citation type="journal article" date="2023" name="Elife">
        <title>Identification of key yeast species and microbe-microbe interactions impacting larval growth of Drosophila in the wild.</title>
        <authorList>
            <person name="Mure A."/>
            <person name="Sugiura Y."/>
            <person name="Maeda R."/>
            <person name="Honda K."/>
            <person name="Sakurai N."/>
            <person name="Takahashi Y."/>
            <person name="Watada M."/>
            <person name="Katoh T."/>
            <person name="Gotoh A."/>
            <person name="Gotoh Y."/>
            <person name="Taniguchi I."/>
            <person name="Nakamura K."/>
            <person name="Hayashi T."/>
            <person name="Katayama T."/>
            <person name="Uemura T."/>
            <person name="Hattori Y."/>
        </authorList>
    </citation>
    <scope>NUCLEOTIDE SEQUENCE [LARGE SCALE GENOMIC DNA]</scope>
    <source>
        <strain evidence="5 6">KH-74</strain>
    </source>
</reference>
<dbReference type="PANTHER" id="PTHR12029:SF11">
    <property type="entry name" value="METHYLTRANSFERASE TARBP1-RELATED"/>
    <property type="match status" value="1"/>
</dbReference>
<feature type="region of interest" description="Disordered" evidence="3">
    <location>
        <begin position="1226"/>
        <end position="1250"/>
    </location>
</feature>
<dbReference type="SUPFAM" id="SSF75217">
    <property type="entry name" value="alpha/beta knot"/>
    <property type="match status" value="1"/>
</dbReference>
<accession>A0AAV5RQJ7</accession>
<gene>
    <name evidence="5" type="ORF">DAKH74_003160</name>
</gene>